<name>A0AA88WTP8_9ASTE</name>
<dbReference type="Proteomes" id="UP001188597">
    <property type="component" value="Unassembled WGS sequence"/>
</dbReference>
<accession>A0AA88WTP8</accession>
<protein>
    <submittedName>
        <fullName evidence="1">Uncharacterized protein</fullName>
    </submittedName>
</protein>
<sequence>MASATLDPTPLHLDSIPTVDLRLLSQSELHALSLCSSSSSAAFDPRRCDDVVIPKIDRSVFNESAGSLVPVVTPENIFEYTDLEPQLSLLSEVASNGRKRKRGRPRKDGRVMYYDEDDDVAKDVTVNVDDREREMVNKNGIVVDMAVLAALEDPFGPELKRRTEGLVTKEALLEFLSGLDGEWNSKRRKKKAVDASQFGDALPKGWKVSLTIKKREDRVWLICRRYIRFLPNFIGSHFAFHVDLFYCLKSST</sequence>
<evidence type="ECO:0000313" key="2">
    <source>
        <dbReference type="Proteomes" id="UP001188597"/>
    </source>
</evidence>
<reference evidence="1" key="1">
    <citation type="submission" date="2022-12" db="EMBL/GenBank/DDBJ databases">
        <title>Draft genome assemblies for two species of Escallonia (Escalloniales).</title>
        <authorList>
            <person name="Chanderbali A."/>
            <person name="Dervinis C."/>
            <person name="Anghel I."/>
            <person name="Soltis D."/>
            <person name="Soltis P."/>
            <person name="Zapata F."/>
        </authorList>
    </citation>
    <scope>NUCLEOTIDE SEQUENCE</scope>
    <source>
        <strain evidence="1">UCBG64.0493</strain>
        <tissue evidence="1">Leaf</tissue>
    </source>
</reference>
<gene>
    <name evidence="1" type="ORF">RJ639_033553</name>
</gene>
<dbReference type="PANTHER" id="PTHR37701:SF17">
    <property type="entry name" value="METHYL BINDING DOMAIN117"/>
    <property type="match status" value="1"/>
</dbReference>
<comment type="caution">
    <text evidence="1">The sequence shown here is derived from an EMBL/GenBank/DDBJ whole genome shotgun (WGS) entry which is preliminary data.</text>
</comment>
<dbReference type="AlphaFoldDB" id="A0AA88WTP8"/>
<dbReference type="EMBL" id="JAVXUP010000219">
    <property type="protein sequence ID" value="KAK3033918.1"/>
    <property type="molecule type" value="Genomic_DNA"/>
</dbReference>
<keyword evidence="2" id="KW-1185">Reference proteome</keyword>
<organism evidence="1 2">
    <name type="scientific">Escallonia herrerae</name>
    <dbReference type="NCBI Taxonomy" id="1293975"/>
    <lineage>
        <taxon>Eukaryota</taxon>
        <taxon>Viridiplantae</taxon>
        <taxon>Streptophyta</taxon>
        <taxon>Embryophyta</taxon>
        <taxon>Tracheophyta</taxon>
        <taxon>Spermatophyta</taxon>
        <taxon>Magnoliopsida</taxon>
        <taxon>eudicotyledons</taxon>
        <taxon>Gunneridae</taxon>
        <taxon>Pentapetalae</taxon>
        <taxon>asterids</taxon>
        <taxon>campanulids</taxon>
        <taxon>Escalloniales</taxon>
        <taxon>Escalloniaceae</taxon>
        <taxon>Escallonia</taxon>
    </lineage>
</organism>
<proteinExistence type="predicted"/>
<dbReference type="InterPro" id="IPR037472">
    <property type="entry name" value="MBD8"/>
</dbReference>
<dbReference type="PANTHER" id="PTHR37701">
    <property type="entry name" value="METHYL-CPG-BINDING DOMAIN-CONTAINING PROTEIN 8"/>
    <property type="match status" value="1"/>
</dbReference>
<evidence type="ECO:0000313" key="1">
    <source>
        <dbReference type="EMBL" id="KAK3033918.1"/>
    </source>
</evidence>